<dbReference type="Pfam" id="PF09992">
    <property type="entry name" value="NAGPA"/>
    <property type="match status" value="1"/>
</dbReference>
<dbReference type="RefSeq" id="WP_138205330.1">
    <property type="nucleotide sequence ID" value="NZ_BRPJ01000007.1"/>
</dbReference>
<feature type="transmembrane region" description="Helical" evidence="2">
    <location>
        <begin position="9"/>
        <end position="32"/>
    </location>
</feature>
<reference evidence="4 5" key="1">
    <citation type="journal article" date="2024" name="Int. J. Syst. Evol. Microbiol.">
        <title>Lacrimispora brassicae sp. nov. isolated from fermented cabbage, and proposal of Clostridium indicum Gundawar et al. 2019 and Clostridium methoxybenzovorans Mechichi et al. 1999 as heterotypic synonyms of Lacrimispora amygdalina (Parshina et al. 2003) Haas and Blanchard 2020 and Lacrimispora indolis (McClung and McCoy 1957) Haas and Blanchard 2020, respectively.</title>
        <authorList>
            <person name="Kobayashi H."/>
            <person name="Tanizawa Y."/>
            <person name="Sakamoto M."/>
            <person name="Ohkuma M."/>
            <person name="Tohno M."/>
        </authorList>
    </citation>
    <scope>NUCLEOTIDE SEQUENCE [LARGE SCALE GENOMIC DNA]</scope>
    <source>
        <strain evidence="4 5">DSM 12857</strain>
    </source>
</reference>
<evidence type="ECO:0000259" key="3">
    <source>
        <dbReference type="PROSITE" id="PS50206"/>
    </source>
</evidence>
<protein>
    <recommendedName>
        <fullName evidence="3">Rhodanese domain-containing protein</fullName>
    </recommendedName>
</protein>
<dbReference type="PANTHER" id="PTHR40446">
    <property type="entry name" value="N-ACETYLGLUCOSAMINE-1-PHOSPHODIESTER ALPHA-N-ACETYLGLUCOSAMINIDASE"/>
    <property type="match status" value="1"/>
</dbReference>
<comment type="caution">
    <text evidence="4">The sequence shown here is derived from an EMBL/GenBank/DDBJ whole genome shotgun (WGS) entry which is preliminary data.</text>
</comment>
<sequence>MKSIIKKVLILFADISMTALLLLGVYVGNYLMPQKGIKAATSSIQSSQSTKDTNAAQETESSSEESIEESVMVQQPHMTDTGLQTTAVIKDSTDWHTKFAEHFTASVESTDSSYSSPNLSIQITKGSYDSGVLDYSENGKHKKYGTKVAYTIADIYVGDITCLQTAFAKDMYGNGYSEKLSDMSMRLGSILAVNGDSYNNNRHQDNGTIIRNGVIYRSQKTDMETCVLNWDGTMQIYSPEELDAKVLIDNGAYQSWIFGPSLLDDNGKAKTDFMTWDYIRQSHPRTAIGYYEPGHYCLLVVDGREVDYSRGMFLEEEAAIFEQLGCKLAYNLDGGHCSFMTMQDQVVSHPYKAEHEIPDGIFIMDQISSFQ</sequence>
<proteinExistence type="predicted"/>
<dbReference type="EMBL" id="BRPJ01000007">
    <property type="protein sequence ID" value="GLB28492.1"/>
    <property type="molecule type" value="Genomic_DNA"/>
</dbReference>
<keyword evidence="2" id="KW-0812">Transmembrane</keyword>
<keyword evidence="5" id="KW-1185">Reference proteome</keyword>
<dbReference type="InterPro" id="IPR018711">
    <property type="entry name" value="NAGPA"/>
</dbReference>
<feature type="compositionally biased region" description="Low complexity" evidence="1">
    <location>
        <begin position="42"/>
        <end position="51"/>
    </location>
</feature>
<evidence type="ECO:0000256" key="2">
    <source>
        <dbReference type="SAM" id="Phobius"/>
    </source>
</evidence>
<organism evidence="4 5">
    <name type="scientific">Lacrimispora amygdalina</name>
    <dbReference type="NCBI Taxonomy" id="253257"/>
    <lineage>
        <taxon>Bacteria</taxon>
        <taxon>Bacillati</taxon>
        <taxon>Bacillota</taxon>
        <taxon>Clostridia</taxon>
        <taxon>Lachnospirales</taxon>
        <taxon>Lachnospiraceae</taxon>
        <taxon>Lacrimispora</taxon>
    </lineage>
</organism>
<name>A0ABQ5M0V0_9FIRM</name>
<keyword evidence="2" id="KW-0472">Membrane</keyword>
<dbReference type="PROSITE" id="PS50206">
    <property type="entry name" value="RHODANESE_3"/>
    <property type="match status" value="1"/>
</dbReference>
<evidence type="ECO:0000256" key="1">
    <source>
        <dbReference type="SAM" id="MobiDB-lite"/>
    </source>
</evidence>
<gene>
    <name evidence="4" type="ORF">LAD12857_04150</name>
</gene>
<feature type="domain" description="Rhodanese" evidence="3">
    <location>
        <begin position="306"/>
        <end position="348"/>
    </location>
</feature>
<accession>A0ABQ5M0V0</accession>
<dbReference type="PANTHER" id="PTHR40446:SF2">
    <property type="entry name" value="N-ACETYLGLUCOSAMINE-1-PHOSPHODIESTER ALPHA-N-ACETYLGLUCOSAMINIDASE"/>
    <property type="match status" value="1"/>
</dbReference>
<dbReference type="Proteomes" id="UP001419084">
    <property type="component" value="Unassembled WGS sequence"/>
</dbReference>
<keyword evidence="2" id="KW-1133">Transmembrane helix</keyword>
<feature type="region of interest" description="Disordered" evidence="1">
    <location>
        <begin position="42"/>
        <end position="67"/>
    </location>
</feature>
<evidence type="ECO:0000313" key="4">
    <source>
        <dbReference type="EMBL" id="GLB28492.1"/>
    </source>
</evidence>
<dbReference type="InterPro" id="IPR001763">
    <property type="entry name" value="Rhodanese-like_dom"/>
</dbReference>
<evidence type="ECO:0000313" key="5">
    <source>
        <dbReference type="Proteomes" id="UP001419084"/>
    </source>
</evidence>